<protein>
    <submittedName>
        <fullName evidence="3">Uncharacterized protein</fullName>
    </submittedName>
</protein>
<accession>A0A7D9K3N2</accession>
<evidence type="ECO:0000256" key="2">
    <source>
        <dbReference type="SAM" id="SignalP"/>
    </source>
</evidence>
<organism evidence="3 4">
    <name type="scientific">Paramuricea clavata</name>
    <name type="common">Red gorgonian</name>
    <name type="synonym">Violescent sea-whip</name>
    <dbReference type="NCBI Taxonomy" id="317549"/>
    <lineage>
        <taxon>Eukaryota</taxon>
        <taxon>Metazoa</taxon>
        <taxon>Cnidaria</taxon>
        <taxon>Anthozoa</taxon>
        <taxon>Octocorallia</taxon>
        <taxon>Malacalcyonacea</taxon>
        <taxon>Plexauridae</taxon>
        <taxon>Paramuricea</taxon>
    </lineage>
</organism>
<feature type="compositionally biased region" description="Basic and acidic residues" evidence="1">
    <location>
        <begin position="61"/>
        <end position="73"/>
    </location>
</feature>
<proteinExistence type="predicted"/>
<name>A0A7D9K3N2_PARCT</name>
<dbReference type="Proteomes" id="UP001152795">
    <property type="component" value="Unassembled WGS sequence"/>
</dbReference>
<comment type="caution">
    <text evidence="3">The sequence shown here is derived from an EMBL/GenBank/DDBJ whole genome shotgun (WGS) entry which is preliminary data.</text>
</comment>
<sequence>MASNFSHEILSILLLFVLLLSYSLAVKDDGGSDKNSDVNDFAEFETEDDDEGDDAYEDEVENLKPPERNRADEFSDDDDDVDVET</sequence>
<evidence type="ECO:0000313" key="4">
    <source>
        <dbReference type="Proteomes" id="UP001152795"/>
    </source>
</evidence>
<dbReference type="EMBL" id="CACRXK020025426">
    <property type="protein sequence ID" value="CAB4039470.1"/>
    <property type="molecule type" value="Genomic_DNA"/>
</dbReference>
<evidence type="ECO:0000313" key="3">
    <source>
        <dbReference type="EMBL" id="CAB4039470.1"/>
    </source>
</evidence>
<gene>
    <name evidence="3" type="ORF">PACLA_8A015552</name>
</gene>
<feature type="non-terminal residue" evidence="3">
    <location>
        <position position="85"/>
    </location>
</feature>
<keyword evidence="4" id="KW-1185">Reference proteome</keyword>
<reference evidence="3" key="1">
    <citation type="submission" date="2020-04" db="EMBL/GenBank/DDBJ databases">
        <authorList>
            <person name="Alioto T."/>
            <person name="Alioto T."/>
            <person name="Gomez Garrido J."/>
        </authorList>
    </citation>
    <scope>NUCLEOTIDE SEQUENCE</scope>
    <source>
        <strain evidence="3">A484AB</strain>
    </source>
</reference>
<dbReference type="AlphaFoldDB" id="A0A7D9K3N2"/>
<feature type="compositionally biased region" description="Acidic residues" evidence="1">
    <location>
        <begin position="74"/>
        <end position="85"/>
    </location>
</feature>
<feature type="compositionally biased region" description="Basic and acidic residues" evidence="1">
    <location>
        <begin position="28"/>
        <end position="37"/>
    </location>
</feature>
<feature type="signal peptide" evidence="2">
    <location>
        <begin position="1"/>
        <end position="25"/>
    </location>
</feature>
<feature type="chain" id="PRO_5043422560" evidence="2">
    <location>
        <begin position="26"/>
        <end position="85"/>
    </location>
</feature>
<keyword evidence="2" id="KW-0732">Signal</keyword>
<feature type="region of interest" description="Disordered" evidence="1">
    <location>
        <begin position="28"/>
        <end position="85"/>
    </location>
</feature>
<evidence type="ECO:0000256" key="1">
    <source>
        <dbReference type="SAM" id="MobiDB-lite"/>
    </source>
</evidence>
<feature type="compositionally biased region" description="Acidic residues" evidence="1">
    <location>
        <begin position="40"/>
        <end position="60"/>
    </location>
</feature>